<keyword evidence="2" id="KW-1185">Reference proteome</keyword>
<sequence length="152" mass="17091">MNFSSLSFDLSVEADPLWSRPAHKSPLTYCRMGVRLEAAALSEALNPRALSNLTDVSSLKDEIDLNGIRDPASMLRSLLTTHSGEVSYMAGVVRFIPGMEKREGRGEKGRREDLRLNAHECVKHYEQLSCRVLACLHCRRTRLGEFLPSKVF</sequence>
<dbReference type="AlphaFoldDB" id="A0A4Y2U0A5"/>
<comment type="caution">
    <text evidence="1">The sequence shown here is derived from an EMBL/GenBank/DDBJ whole genome shotgun (WGS) entry which is preliminary data.</text>
</comment>
<gene>
    <name evidence="1" type="ORF">AVEN_51630_1</name>
</gene>
<evidence type="ECO:0000313" key="1">
    <source>
        <dbReference type="EMBL" id="GBO05027.1"/>
    </source>
</evidence>
<accession>A0A4Y2U0A5</accession>
<dbReference type="EMBL" id="BGPR01031793">
    <property type="protein sequence ID" value="GBO05027.1"/>
    <property type="molecule type" value="Genomic_DNA"/>
</dbReference>
<protein>
    <submittedName>
        <fullName evidence="1">Uncharacterized protein</fullName>
    </submittedName>
</protein>
<proteinExistence type="predicted"/>
<reference evidence="1 2" key="1">
    <citation type="journal article" date="2019" name="Sci. Rep.">
        <title>Orb-weaving spider Araneus ventricosus genome elucidates the spidroin gene catalogue.</title>
        <authorList>
            <person name="Kono N."/>
            <person name="Nakamura H."/>
            <person name="Ohtoshi R."/>
            <person name="Moran D.A.P."/>
            <person name="Shinohara A."/>
            <person name="Yoshida Y."/>
            <person name="Fujiwara M."/>
            <person name="Mori M."/>
            <person name="Tomita M."/>
            <person name="Arakawa K."/>
        </authorList>
    </citation>
    <scope>NUCLEOTIDE SEQUENCE [LARGE SCALE GENOMIC DNA]</scope>
</reference>
<name>A0A4Y2U0A5_ARAVE</name>
<organism evidence="1 2">
    <name type="scientific">Araneus ventricosus</name>
    <name type="common">Orbweaver spider</name>
    <name type="synonym">Epeira ventricosa</name>
    <dbReference type="NCBI Taxonomy" id="182803"/>
    <lineage>
        <taxon>Eukaryota</taxon>
        <taxon>Metazoa</taxon>
        <taxon>Ecdysozoa</taxon>
        <taxon>Arthropoda</taxon>
        <taxon>Chelicerata</taxon>
        <taxon>Arachnida</taxon>
        <taxon>Araneae</taxon>
        <taxon>Araneomorphae</taxon>
        <taxon>Entelegynae</taxon>
        <taxon>Araneoidea</taxon>
        <taxon>Araneidae</taxon>
        <taxon>Araneus</taxon>
    </lineage>
</organism>
<dbReference type="Proteomes" id="UP000499080">
    <property type="component" value="Unassembled WGS sequence"/>
</dbReference>
<evidence type="ECO:0000313" key="2">
    <source>
        <dbReference type="Proteomes" id="UP000499080"/>
    </source>
</evidence>